<dbReference type="EMBL" id="QHLZ01000005">
    <property type="protein sequence ID" value="PXA65423.1"/>
    <property type="molecule type" value="Genomic_DNA"/>
</dbReference>
<dbReference type="OrthoDB" id="4950810at2"/>
<gene>
    <name evidence="1" type="ORF">CVS29_09155</name>
</gene>
<name>A0A2V3DTE2_9MICC</name>
<organism evidence="1 2">
    <name type="scientific">Arthrobacter psychrochitiniphilus</name>
    <dbReference type="NCBI Taxonomy" id="291045"/>
    <lineage>
        <taxon>Bacteria</taxon>
        <taxon>Bacillati</taxon>
        <taxon>Actinomycetota</taxon>
        <taxon>Actinomycetes</taxon>
        <taxon>Micrococcales</taxon>
        <taxon>Micrococcaceae</taxon>
        <taxon>Arthrobacter</taxon>
    </lineage>
</organism>
<accession>A0A2V3DTE2</accession>
<keyword evidence="2" id="KW-1185">Reference proteome</keyword>
<dbReference type="AlphaFoldDB" id="A0A2V3DTE2"/>
<sequence length="189" mass="18396">MNPTPLRALLPRHRQLLAAAAVSTALLLGACSGQGATVGPSTSVSASAAASATTQAPGASATASGPVNSSAAPSAQTAVKELVAGFPAKVIELPKGAQIQSSSLEQGSPVSAASVTATTAQTPAQILAFYTKSLTGQGFTAQPGDAVDGVPLKTYVRAAGQEIVTVSVVVTSSTSTLTVGAALLPASLK</sequence>
<dbReference type="Proteomes" id="UP000246303">
    <property type="component" value="Unassembled WGS sequence"/>
</dbReference>
<protein>
    <submittedName>
        <fullName evidence="1">Uncharacterized protein</fullName>
    </submittedName>
</protein>
<comment type="caution">
    <text evidence="1">The sequence shown here is derived from an EMBL/GenBank/DDBJ whole genome shotgun (WGS) entry which is preliminary data.</text>
</comment>
<dbReference type="PROSITE" id="PS51257">
    <property type="entry name" value="PROKAR_LIPOPROTEIN"/>
    <property type="match status" value="1"/>
</dbReference>
<evidence type="ECO:0000313" key="1">
    <source>
        <dbReference type="EMBL" id="PXA65423.1"/>
    </source>
</evidence>
<reference evidence="1 2" key="1">
    <citation type="submission" date="2018-05" db="EMBL/GenBank/DDBJ databases">
        <title>Genetic diversity of glacier-inhabiting Cryobacterium bacteria in China and description of Cryobacterium mengkeensis sp. nov. and Arthrobacter glacialis sp. nov.</title>
        <authorList>
            <person name="Liu Q."/>
            <person name="Xin Y.-H."/>
        </authorList>
    </citation>
    <scope>NUCLEOTIDE SEQUENCE [LARGE SCALE GENOMIC DNA]</scope>
    <source>
        <strain evidence="1 2">GP3</strain>
    </source>
</reference>
<dbReference type="RefSeq" id="WP_110106032.1">
    <property type="nucleotide sequence ID" value="NZ_JACBZZ010000001.1"/>
</dbReference>
<evidence type="ECO:0000313" key="2">
    <source>
        <dbReference type="Proteomes" id="UP000246303"/>
    </source>
</evidence>
<proteinExistence type="predicted"/>